<organism evidence="2 3">
    <name type="scientific">Neorhodopirellula lusitana</name>
    <dbReference type="NCBI Taxonomy" id="445327"/>
    <lineage>
        <taxon>Bacteria</taxon>
        <taxon>Pseudomonadati</taxon>
        <taxon>Planctomycetota</taxon>
        <taxon>Planctomycetia</taxon>
        <taxon>Pirellulales</taxon>
        <taxon>Pirellulaceae</taxon>
        <taxon>Neorhodopirellula</taxon>
    </lineage>
</organism>
<name>A0ABY1PQA2_9BACT</name>
<evidence type="ECO:0000256" key="1">
    <source>
        <dbReference type="SAM" id="MobiDB-lite"/>
    </source>
</evidence>
<keyword evidence="3" id="KW-1185">Reference proteome</keyword>
<proteinExistence type="predicted"/>
<accession>A0ABY1PQA2</accession>
<sequence>MDCDGQKAGKTLQLDSPEFNGSTVGSRSLATPATHPISYKTQPNYLPIVTAVQDF</sequence>
<dbReference type="Proteomes" id="UP001158067">
    <property type="component" value="Unassembled WGS sequence"/>
</dbReference>
<dbReference type="EMBL" id="FXUG01000001">
    <property type="protein sequence ID" value="SMP42053.1"/>
    <property type="molecule type" value="Genomic_DNA"/>
</dbReference>
<feature type="compositionally biased region" description="Polar residues" evidence="1">
    <location>
        <begin position="19"/>
        <end position="31"/>
    </location>
</feature>
<feature type="region of interest" description="Disordered" evidence="1">
    <location>
        <begin position="1"/>
        <end position="35"/>
    </location>
</feature>
<evidence type="ECO:0000313" key="2">
    <source>
        <dbReference type="EMBL" id="SMP42053.1"/>
    </source>
</evidence>
<comment type="caution">
    <text evidence="2">The sequence shown here is derived from an EMBL/GenBank/DDBJ whole genome shotgun (WGS) entry which is preliminary data.</text>
</comment>
<reference evidence="2 3" key="1">
    <citation type="submission" date="2017-05" db="EMBL/GenBank/DDBJ databases">
        <authorList>
            <person name="Varghese N."/>
            <person name="Submissions S."/>
        </authorList>
    </citation>
    <scope>NUCLEOTIDE SEQUENCE [LARGE SCALE GENOMIC DNA]</scope>
    <source>
        <strain evidence="2 3">DSM 25457</strain>
    </source>
</reference>
<protein>
    <submittedName>
        <fullName evidence="2">Uncharacterized protein</fullName>
    </submittedName>
</protein>
<gene>
    <name evidence="2" type="ORF">SAMN06265222_101700</name>
</gene>
<evidence type="ECO:0000313" key="3">
    <source>
        <dbReference type="Proteomes" id="UP001158067"/>
    </source>
</evidence>